<feature type="transmembrane region" description="Helical" evidence="1">
    <location>
        <begin position="27"/>
        <end position="43"/>
    </location>
</feature>
<feature type="non-terminal residue" evidence="3">
    <location>
        <position position="150"/>
    </location>
</feature>
<keyword evidence="1" id="KW-0812">Transmembrane</keyword>
<reference evidence="3" key="1">
    <citation type="submission" date="2018-05" db="EMBL/GenBank/DDBJ databases">
        <authorList>
            <person name="Lanie J.A."/>
            <person name="Ng W.-L."/>
            <person name="Kazmierczak K.M."/>
            <person name="Andrzejewski T.M."/>
            <person name="Davidsen T.M."/>
            <person name="Wayne K.J."/>
            <person name="Tettelin H."/>
            <person name="Glass J.I."/>
            <person name="Rusch D."/>
            <person name="Podicherti R."/>
            <person name="Tsui H.-C.T."/>
            <person name="Winkler M.E."/>
        </authorList>
    </citation>
    <scope>NUCLEOTIDE SEQUENCE</scope>
</reference>
<evidence type="ECO:0000313" key="3">
    <source>
        <dbReference type="EMBL" id="SVE03803.1"/>
    </source>
</evidence>
<protein>
    <recommendedName>
        <fullName evidence="2">MacB-like periplasmic core domain-containing protein</fullName>
    </recommendedName>
</protein>
<keyword evidence="1" id="KW-0472">Membrane</keyword>
<dbReference type="InterPro" id="IPR025857">
    <property type="entry name" value="MacB_PCD"/>
</dbReference>
<proteinExistence type="predicted"/>
<dbReference type="GO" id="GO:0005886">
    <property type="term" value="C:plasma membrane"/>
    <property type="evidence" value="ECO:0007669"/>
    <property type="project" value="TreeGrafter"/>
</dbReference>
<dbReference type="AlphaFoldDB" id="A0A383A871"/>
<evidence type="ECO:0000259" key="2">
    <source>
        <dbReference type="Pfam" id="PF12704"/>
    </source>
</evidence>
<dbReference type="Pfam" id="PF12704">
    <property type="entry name" value="MacB_PCD"/>
    <property type="match status" value="1"/>
</dbReference>
<organism evidence="3">
    <name type="scientific">marine metagenome</name>
    <dbReference type="NCBI Taxonomy" id="408172"/>
    <lineage>
        <taxon>unclassified sequences</taxon>
        <taxon>metagenomes</taxon>
        <taxon>ecological metagenomes</taxon>
    </lineage>
</organism>
<dbReference type="GO" id="GO:0022857">
    <property type="term" value="F:transmembrane transporter activity"/>
    <property type="evidence" value="ECO:0007669"/>
    <property type="project" value="TreeGrafter"/>
</dbReference>
<name>A0A383A871_9ZZZZ</name>
<dbReference type="PANTHER" id="PTHR30572">
    <property type="entry name" value="MEMBRANE COMPONENT OF TRANSPORTER-RELATED"/>
    <property type="match status" value="1"/>
</dbReference>
<dbReference type="EMBL" id="UINC01189908">
    <property type="protein sequence ID" value="SVE03803.1"/>
    <property type="molecule type" value="Genomic_DNA"/>
</dbReference>
<dbReference type="PANTHER" id="PTHR30572:SF4">
    <property type="entry name" value="ABC TRANSPORTER PERMEASE YTRF"/>
    <property type="match status" value="1"/>
</dbReference>
<feature type="domain" description="MacB-like periplasmic core" evidence="2">
    <location>
        <begin position="22"/>
        <end position="149"/>
    </location>
</feature>
<sequence>MMKIFSSLGIAVKALLSHKTRTFLASLGVLIGIGSVIVMVAIGKGSQKEVMDVIAGMGENLITINAGEMKRRGGRLRLTGNVTTLTVRDANRIMEEIGEVEGAAPFEEKSMVAKFGNNSAETRIAGSTLDFPVIRDYSLQSGEYFSERDA</sequence>
<gene>
    <name evidence="3" type="ORF">METZ01_LOCUS456657</name>
</gene>
<dbReference type="InterPro" id="IPR050250">
    <property type="entry name" value="Macrolide_Exporter_MacB"/>
</dbReference>
<accession>A0A383A871</accession>
<keyword evidence="1" id="KW-1133">Transmembrane helix</keyword>
<evidence type="ECO:0000256" key="1">
    <source>
        <dbReference type="SAM" id="Phobius"/>
    </source>
</evidence>